<feature type="region of interest" description="Disordered" evidence="1">
    <location>
        <begin position="147"/>
        <end position="186"/>
    </location>
</feature>
<keyword evidence="2" id="KW-0472">Membrane</keyword>
<evidence type="ECO:0000256" key="2">
    <source>
        <dbReference type="SAM" id="Phobius"/>
    </source>
</evidence>
<keyword evidence="2" id="KW-0812">Transmembrane</keyword>
<feature type="transmembrane region" description="Helical" evidence="2">
    <location>
        <begin position="535"/>
        <end position="555"/>
    </location>
</feature>
<evidence type="ECO:0000313" key="5">
    <source>
        <dbReference type="Proteomes" id="UP001596548"/>
    </source>
</evidence>
<evidence type="ECO:0000256" key="1">
    <source>
        <dbReference type="SAM" id="MobiDB-lite"/>
    </source>
</evidence>
<name>A0ABW2HMG2_9ACTN</name>
<gene>
    <name evidence="4" type="ORF">ACFQS1_10010</name>
</gene>
<evidence type="ECO:0000313" key="4">
    <source>
        <dbReference type="EMBL" id="MFC7274315.1"/>
    </source>
</evidence>
<accession>A0ABW2HMG2</accession>
<feature type="compositionally biased region" description="Basic and acidic residues" evidence="1">
    <location>
        <begin position="63"/>
        <end position="72"/>
    </location>
</feature>
<feature type="region of interest" description="Disordered" evidence="1">
    <location>
        <begin position="57"/>
        <end position="117"/>
    </location>
</feature>
<organism evidence="4 5">
    <name type="scientific">Paractinoplanes rhizophilus</name>
    <dbReference type="NCBI Taxonomy" id="1416877"/>
    <lineage>
        <taxon>Bacteria</taxon>
        <taxon>Bacillati</taxon>
        <taxon>Actinomycetota</taxon>
        <taxon>Actinomycetes</taxon>
        <taxon>Micromonosporales</taxon>
        <taxon>Micromonosporaceae</taxon>
        <taxon>Paractinoplanes</taxon>
    </lineage>
</organism>
<keyword evidence="2" id="KW-1133">Transmembrane helix</keyword>
<dbReference type="EMBL" id="JBHTBJ010000005">
    <property type="protein sequence ID" value="MFC7274315.1"/>
    <property type="molecule type" value="Genomic_DNA"/>
</dbReference>
<protein>
    <recommendedName>
        <fullName evidence="6">Gram-positive cocci surface proteins LPxTG domain-containing protein</fullName>
    </recommendedName>
</protein>
<dbReference type="RefSeq" id="WP_378966086.1">
    <property type="nucleotide sequence ID" value="NZ_JBHTBJ010000005.1"/>
</dbReference>
<dbReference type="Proteomes" id="UP001596548">
    <property type="component" value="Unassembled WGS sequence"/>
</dbReference>
<feature type="region of interest" description="Disordered" evidence="1">
    <location>
        <begin position="223"/>
        <end position="259"/>
    </location>
</feature>
<feature type="compositionally biased region" description="Basic and acidic residues" evidence="1">
    <location>
        <begin position="174"/>
        <end position="184"/>
    </location>
</feature>
<feature type="signal peptide" evidence="3">
    <location>
        <begin position="1"/>
        <end position="28"/>
    </location>
</feature>
<proteinExistence type="predicted"/>
<comment type="caution">
    <text evidence="4">The sequence shown here is derived from an EMBL/GenBank/DDBJ whole genome shotgun (WGS) entry which is preliminary data.</text>
</comment>
<keyword evidence="5" id="KW-1185">Reference proteome</keyword>
<sequence length="564" mass="55557">MKPARSLAARVVALGFAGSVAAPLPAFAAPAPCEHAESYAAQSGAELLRIDRFEVRAGGTERPATEDVEHSGTGDWGTGDSGTEDSTPPGGAAGRVLDGSIDPTRDDPDDTDTISEGIGTAGAAFLGSILPPDNPILPRTFAADADGAAASPAADESDEDTGGWGGGSVVGRAPEGDAAKRGNDSARVSDVGLGEARTAMVATSKVKSAAVARLLDGEAAAKPSWTEPVLQQAPPNHATPATRSTSAGKAGPLKIGPGRLSGRARWDAAMACGAASGETARAESAVNGAGVLGGPARALVRVPEKAASVSTTALEGPAGNAHSVASATVTAGRIELAGGRVLMRVLKAPSLVARMGADGGEVRYRPAVIEISGDGIATKRLDAAGESADVTLRPDRQATESGVLDVAGMGGLRPDSRPLPLPHVPGLPSVSAPNPVTESTPAAGTRVHIELGGARRAAKGRAIAARATAIQVSITQGGAVSGGRDKSGYGGKSATASLDLAFGLLEAAAVAPERVTAPADTSGAGAGLPITGPGAAGLAAGGIALLLSGAAAVVLGKRRRRSHS</sequence>
<keyword evidence="3" id="KW-0732">Signal</keyword>
<evidence type="ECO:0000256" key="3">
    <source>
        <dbReference type="SAM" id="SignalP"/>
    </source>
</evidence>
<evidence type="ECO:0008006" key="6">
    <source>
        <dbReference type="Google" id="ProtNLM"/>
    </source>
</evidence>
<feature type="chain" id="PRO_5045928840" description="Gram-positive cocci surface proteins LPxTG domain-containing protein" evidence="3">
    <location>
        <begin position="29"/>
        <end position="564"/>
    </location>
</feature>
<reference evidence="5" key="1">
    <citation type="journal article" date="2019" name="Int. J. Syst. Evol. Microbiol.">
        <title>The Global Catalogue of Microorganisms (GCM) 10K type strain sequencing project: providing services to taxonomists for standard genome sequencing and annotation.</title>
        <authorList>
            <consortium name="The Broad Institute Genomics Platform"/>
            <consortium name="The Broad Institute Genome Sequencing Center for Infectious Disease"/>
            <person name="Wu L."/>
            <person name="Ma J."/>
        </authorList>
    </citation>
    <scope>NUCLEOTIDE SEQUENCE [LARGE SCALE GENOMIC DNA]</scope>
    <source>
        <strain evidence="5">XZYJT-10</strain>
    </source>
</reference>